<dbReference type="OrthoDB" id="5148566at2"/>
<dbReference type="RefSeq" id="WP_156242708.1">
    <property type="nucleotide sequence ID" value="NZ_BAAAZL010000004.1"/>
</dbReference>
<dbReference type="PANTHER" id="PTHR38733:SF1">
    <property type="entry name" value="TYPE IV METHYL-DIRECTED RESTRICTION ENZYME ECOKMCRBC"/>
    <property type="match status" value="1"/>
</dbReference>
<organism evidence="1 2">
    <name type="scientific">Microbacterium oryzae</name>
    <dbReference type="NCBI Taxonomy" id="743009"/>
    <lineage>
        <taxon>Bacteria</taxon>
        <taxon>Bacillati</taxon>
        <taxon>Actinomycetota</taxon>
        <taxon>Actinomycetes</taxon>
        <taxon>Micrococcales</taxon>
        <taxon>Microbacteriaceae</taxon>
        <taxon>Microbacterium</taxon>
    </lineage>
</organism>
<evidence type="ECO:0000313" key="2">
    <source>
        <dbReference type="Proteomes" id="UP000422989"/>
    </source>
</evidence>
<accession>A0A6I6E5Y8</accession>
<evidence type="ECO:0008006" key="3">
    <source>
        <dbReference type="Google" id="ProtNLM"/>
    </source>
</evidence>
<sequence length="391" mass="42523">MPRIVTVREVGETLIDVTSEEAIALAEVGFCRVTPTSAPGRWRATDVKQVGAVALRDLTVRVVPKTPIESIVYMASLGRVQLSIDPRTIDAGFDRSLPSALAQALIAEVATATRRGLVKGYQQTSESSSVVRGRWDVARQLSVRPGLPLPVEIDYDDYTEDIPANRLLHAALRVLKQLEGLPRAVERALNRVLPLFAEVGVVRRGAPLPTVTVTRLNSHYAPALQLARVILEAVAWTRTEGAHHGGTFLLNMANVFERFVAHVLDDEVGKRGGRLLAQDQSWWLDADKVVTLRPDVVIYDGSGPRTVADTKYKAIESVSSVANGDVYQATAYALALGVPTAHLIYVAEDQPRRTLRIPTAGVTVVVHAVGLGGTPEQLRREVTQLAHELCP</sequence>
<keyword evidence="2" id="KW-1185">Reference proteome</keyword>
<proteinExistence type="predicted"/>
<dbReference type="InterPro" id="IPR019292">
    <property type="entry name" value="McrC"/>
</dbReference>
<dbReference type="KEGG" id="moj:D7D94_11300"/>
<gene>
    <name evidence="1" type="ORF">D7D94_11300</name>
</gene>
<evidence type="ECO:0000313" key="1">
    <source>
        <dbReference type="EMBL" id="QGU28197.1"/>
    </source>
</evidence>
<dbReference type="AlphaFoldDB" id="A0A6I6E5Y8"/>
<dbReference type="Proteomes" id="UP000422989">
    <property type="component" value="Chromosome"/>
</dbReference>
<dbReference type="EMBL" id="CP032550">
    <property type="protein sequence ID" value="QGU28197.1"/>
    <property type="molecule type" value="Genomic_DNA"/>
</dbReference>
<dbReference type="Pfam" id="PF10117">
    <property type="entry name" value="McrBC"/>
    <property type="match status" value="1"/>
</dbReference>
<reference evidence="1 2" key="1">
    <citation type="submission" date="2018-09" db="EMBL/GenBank/DDBJ databases">
        <title>Whole genome sequencing of Microbacterium oryzae strain MB-10T.</title>
        <authorList>
            <person name="Das S.K."/>
        </authorList>
    </citation>
    <scope>NUCLEOTIDE SEQUENCE [LARGE SCALE GENOMIC DNA]</scope>
    <source>
        <strain evidence="1 2">MB-10</strain>
    </source>
</reference>
<protein>
    <recommendedName>
        <fullName evidence="3">Restriction endonuclease</fullName>
    </recommendedName>
</protein>
<dbReference type="REBASE" id="369152">
    <property type="entry name" value="MorMB10McrBCP"/>
</dbReference>
<dbReference type="PANTHER" id="PTHR38733">
    <property type="entry name" value="PROTEIN MCRC"/>
    <property type="match status" value="1"/>
</dbReference>
<name>A0A6I6E5Y8_9MICO</name>